<dbReference type="AlphaFoldDB" id="X1IK83"/>
<proteinExistence type="predicted"/>
<sequence length="273" mass="31017">EEIDLPDSLIEAALALEEPKTFIMDGYLTKKEGGYVYYMLDLIWWRESEHTSQTAQERHHFMNKIQTSESIQQAPSIYFDNRRDAIDFLSGEEGPILLVPNSSGYPVTGNADWYLYNRSKELKLAEGADAKIEDLVDSGKWESMSAGERFNLMTKRKQIQPLYPFAQMKTTKKGYSEREVFGLKSVGDLAKDIFRTQSKQAVEIKVDGFRVQLHKLKDEARIFTESGHDITKQLPSLVEDIKRSAAKSYVIDAEATPYDKEFTNLGRAGAVPA</sequence>
<reference evidence="2" key="1">
    <citation type="journal article" date="2014" name="Front. Microbiol.">
        <title>High frequency of phylogenetically diverse reductive dehalogenase-homologous genes in deep subseafloor sedimentary metagenomes.</title>
        <authorList>
            <person name="Kawai M."/>
            <person name="Futagami T."/>
            <person name="Toyoda A."/>
            <person name="Takaki Y."/>
            <person name="Nishi S."/>
            <person name="Hori S."/>
            <person name="Arai W."/>
            <person name="Tsubouchi T."/>
            <person name="Morono Y."/>
            <person name="Uchiyama I."/>
            <person name="Ito T."/>
            <person name="Fujiyama A."/>
            <person name="Inagaki F."/>
            <person name="Takami H."/>
        </authorList>
    </citation>
    <scope>NUCLEOTIDE SEQUENCE</scope>
    <source>
        <strain evidence="2">Expedition CK06-06</strain>
    </source>
</reference>
<dbReference type="GO" id="GO:0006281">
    <property type="term" value="P:DNA repair"/>
    <property type="evidence" value="ECO:0007669"/>
    <property type="project" value="InterPro"/>
</dbReference>
<dbReference type="SUPFAM" id="SSF56091">
    <property type="entry name" value="DNA ligase/mRNA capping enzyme, catalytic domain"/>
    <property type="match status" value="1"/>
</dbReference>
<dbReference type="GO" id="GO:0005524">
    <property type="term" value="F:ATP binding"/>
    <property type="evidence" value="ECO:0007669"/>
    <property type="project" value="InterPro"/>
</dbReference>
<feature type="domain" description="ATP-dependent DNA ligase family profile" evidence="1">
    <location>
        <begin position="189"/>
        <end position="261"/>
    </location>
</feature>
<dbReference type="GO" id="GO:0003910">
    <property type="term" value="F:DNA ligase (ATP) activity"/>
    <property type="evidence" value="ECO:0007669"/>
    <property type="project" value="InterPro"/>
</dbReference>
<dbReference type="InterPro" id="IPR012310">
    <property type="entry name" value="DNA_ligase_ATP-dep_cent"/>
</dbReference>
<evidence type="ECO:0000313" key="2">
    <source>
        <dbReference type="EMBL" id="GAH66509.1"/>
    </source>
</evidence>
<evidence type="ECO:0000259" key="1">
    <source>
        <dbReference type="Pfam" id="PF01068"/>
    </source>
</evidence>
<gene>
    <name evidence="2" type="ORF">S03H2_40995</name>
</gene>
<organism evidence="2">
    <name type="scientific">marine sediment metagenome</name>
    <dbReference type="NCBI Taxonomy" id="412755"/>
    <lineage>
        <taxon>unclassified sequences</taxon>
        <taxon>metagenomes</taxon>
        <taxon>ecological metagenomes</taxon>
    </lineage>
</organism>
<protein>
    <recommendedName>
        <fullName evidence="1">ATP-dependent DNA ligase family profile domain-containing protein</fullName>
    </recommendedName>
</protein>
<feature type="non-terminal residue" evidence="2">
    <location>
        <position position="273"/>
    </location>
</feature>
<dbReference type="GO" id="GO:0006310">
    <property type="term" value="P:DNA recombination"/>
    <property type="evidence" value="ECO:0007669"/>
    <property type="project" value="InterPro"/>
</dbReference>
<feature type="non-terminal residue" evidence="2">
    <location>
        <position position="1"/>
    </location>
</feature>
<comment type="caution">
    <text evidence="2">The sequence shown here is derived from an EMBL/GenBank/DDBJ whole genome shotgun (WGS) entry which is preliminary data.</text>
</comment>
<dbReference type="Pfam" id="PF01068">
    <property type="entry name" value="DNA_ligase_A_M"/>
    <property type="match status" value="1"/>
</dbReference>
<accession>X1IK83</accession>
<name>X1IK83_9ZZZZ</name>
<dbReference type="EMBL" id="BARU01025444">
    <property type="protein sequence ID" value="GAH66509.1"/>
    <property type="molecule type" value="Genomic_DNA"/>
</dbReference>
<dbReference type="Gene3D" id="3.30.470.30">
    <property type="entry name" value="DNA ligase/mRNA capping enzyme"/>
    <property type="match status" value="1"/>
</dbReference>